<name>A0A8S9JAN6_BRACR</name>
<gene>
    <name evidence="2" type="ORF">F2Q68_00001633</name>
    <name evidence="3" type="ORF">F2Q70_00008582</name>
</gene>
<evidence type="ECO:0000256" key="1">
    <source>
        <dbReference type="SAM" id="MobiDB-lite"/>
    </source>
</evidence>
<dbReference type="EMBL" id="QGKY02000089">
    <property type="protein sequence ID" value="KAF2611775.1"/>
    <property type="molecule type" value="Genomic_DNA"/>
</dbReference>
<proteinExistence type="predicted"/>
<sequence>MALEITSSGVLALFSKASLFLAVHRDHMIHGASGPAPIPVGGRQRNPYRSEPSARSKLATVRSVWCSGTGPIGR</sequence>
<dbReference type="Proteomes" id="UP000712281">
    <property type="component" value="Unassembled WGS sequence"/>
</dbReference>
<reference evidence="2" key="1">
    <citation type="submission" date="2019-12" db="EMBL/GenBank/DDBJ databases">
        <title>Genome sequencing and annotation of Brassica cretica.</title>
        <authorList>
            <person name="Studholme D.J."/>
            <person name="Sarris P.F."/>
        </authorList>
    </citation>
    <scope>NUCLEOTIDE SEQUENCE</scope>
    <source>
        <strain evidence="2">PFS-001/15</strain>
        <strain evidence="3">PFS-102/07</strain>
        <tissue evidence="2">Leaf</tissue>
    </source>
</reference>
<feature type="region of interest" description="Disordered" evidence="1">
    <location>
        <begin position="32"/>
        <end position="55"/>
    </location>
</feature>
<dbReference type="AlphaFoldDB" id="A0A8S9JAN6"/>
<accession>A0A8S9JAN6</accession>
<dbReference type="EMBL" id="QGKW02001660">
    <property type="protein sequence ID" value="KAF2579168.1"/>
    <property type="molecule type" value="Genomic_DNA"/>
</dbReference>
<evidence type="ECO:0000313" key="2">
    <source>
        <dbReference type="EMBL" id="KAF2579168.1"/>
    </source>
</evidence>
<organism evidence="2 4">
    <name type="scientific">Brassica cretica</name>
    <name type="common">Mustard</name>
    <dbReference type="NCBI Taxonomy" id="69181"/>
    <lineage>
        <taxon>Eukaryota</taxon>
        <taxon>Viridiplantae</taxon>
        <taxon>Streptophyta</taxon>
        <taxon>Embryophyta</taxon>
        <taxon>Tracheophyta</taxon>
        <taxon>Spermatophyta</taxon>
        <taxon>Magnoliopsida</taxon>
        <taxon>eudicotyledons</taxon>
        <taxon>Gunneridae</taxon>
        <taxon>Pentapetalae</taxon>
        <taxon>rosids</taxon>
        <taxon>malvids</taxon>
        <taxon>Brassicales</taxon>
        <taxon>Brassicaceae</taxon>
        <taxon>Brassiceae</taxon>
        <taxon>Brassica</taxon>
    </lineage>
</organism>
<evidence type="ECO:0000313" key="4">
    <source>
        <dbReference type="Proteomes" id="UP000712281"/>
    </source>
</evidence>
<protein>
    <submittedName>
        <fullName evidence="2">Uncharacterized protein</fullName>
    </submittedName>
</protein>
<evidence type="ECO:0000313" key="3">
    <source>
        <dbReference type="EMBL" id="KAF2611775.1"/>
    </source>
</evidence>
<comment type="caution">
    <text evidence="2">The sequence shown here is derived from an EMBL/GenBank/DDBJ whole genome shotgun (WGS) entry which is preliminary data.</text>
</comment>